<protein>
    <submittedName>
        <fullName evidence="2">Uncharacterized protein</fullName>
    </submittedName>
</protein>
<keyword evidence="1" id="KW-1133">Transmembrane helix</keyword>
<organism evidence="2 3">
    <name type="scientific">Canavalia gladiata</name>
    <name type="common">Sword bean</name>
    <name type="synonym">Dolichos gladiatus</name>
    <dbReference type="NCBI Taxonomy" id="3824"/>
    <lineage>
        <taxon>Eukaryota</taxon>
        <taxon>Viridiplantae</taxon>
        <taxon>Streptophyta</taxon>
        <taxon>Embryophyta</taxon>
        <taxon>Tracheophyta</taxon>
        <taxon>Spermatophyta</taxon>
        <taxon>Magnoliopsida</taxon>
        <taxon>eudicotyledons</taxon>
        <taxon>Gunneridae</taxon>
        <taxon>Pentapetalae</taxon>
        <taxon>rosids</taxon>
        <taxon>fabids</taxon>
        <taxon>Fabales</taxon>
        <taxon>Fabaceae</taxon>
        <taxon>Papilionoideae</taxon>
        <taxon>50 kb inversion clade</taxon>
        <taxon>NPAAA clade</taxon>
        <taxon>indigoferoid/millettioid clade</taxon>
        <taxon>Phaseoleae</taxon>
        <taxon>Canavalia</taxon>
    </lineage>
</organism>
<keyword evidence="1" id="KW-0812">Transmembrane</keyword>
<sequence length="90" mass="10669">MEKEKKQGVKSETAVRRCAKAALLLYDLKSTNSEEQAMWKRQIQDLKIQLLKERFKNSKIKLCAFLELLVQFLLLLSLWTFFLLLLLKPR</sequence>
<comment type="caution">
    <text evidence="2">The sequence shown here is derived from an EMBL/GenBank/DDBJ whole genome shotgun (WGS) entry which is preliminary data.</text>
</comment>
<keyword evidence="3" id="KW-1185">Reference proteome</keyword>
<name>A0AAN9KP15_CANGL</name>
<evidence type="ECO:0000313" key="2">
    <source>
        <dbReference type="EMBL" id="KAK7321180.1"/>
    </source>
</evidence>
<dbReference type="EMBL" id="JAYMYQ010000007">
    <property type="protein sequence ID" value="KAK7321180.1"/>
    <property type="molecule type" value="Genomic_DNA"/>
</dbReference>
<keyword evidence="1" id="KW-0472">Membrane</keyword>
<evidence type="ECO:0000256" key="1">
    <source>
        <dbReference type="SAM" id="Phobius"/>
    </source>
</evidence>
<dbReference type="AlphaFoldDB" id="A0AAN9KP15"/>
<feature type="transmembrane region" description="Helical" evidence="1">
    <location>
        <begin position="62"/>
        <end position="87"/>
    </location>
</feature>
<gene>
    <name evidence="2" type="ORF">VNO77_31544</name>
</gene>
<accession>A0AAN9KP15</accession>
<dbReference type="Proteomes" id="UP001367508">
    <property type="component" value="Unassembled WGS sequence"/>
</dbReference>
<evidence type="ECO:0000313" key="3">
    <source>
        <dbReference type="Proteomes" id="UP001367508"/>
    </source>
</evidence>
<proteinExistence type="predicted"/>
<reference evidence="2 3" key="1">
    <citation type="submission" date="2024-01" db="EMBL/GenBank/DDBJ databases">
        <title>The genomes of 5 underutilized Papilionoideae crops provide insights into root nodulation and disease resistanc.</title>
        <authorList>
            <person name="Jiang F."/>
        </authorList>
    </citation>
    <scope>NUCLEOTIDE SEQUENCE [LARGE SCALE GENOMIC DNA]</scope>
    <source>
        <strain evidence="2">LVBAO_FW01</strain>
        <tissue evidence="2">Leaves</tissue>
    </source>
</reference>